<proteinExistence type="predicted"/>
<accession>A0A0F9MRI7</accession>
<evidence type="ECO:0000256" key="1">
    <source>
        <dbReference type="SAM" id="MobiDB-lite"/>
    </source>
</evidence>
<evidence type="ECO:0000313" key="2">
    <source>
        <dbReference type="EMBL" id="KKN08279.1"/>
    </source>
</evidence>
<organism evidence="2">
    <name type="scientific">marine sediment metagenome</name>
    <dbReference type="NCBI Taxonomy" id="412755"/>
    <lineage>
        <taxon>unclassified sequences</taxon>
        <taxon>metagenomes</taxon>
        <taxon>ecological metagenomes</taxon>
    </lineage>
</organism>
<feature type="region of interest" description="Disordered" evidence="1">
    <location>
        <begin position="234"/>
        <end position="276"/>
    </location>
</feature>
<feature type="compositionally biased region" description="Basic and acidic residues" evidence="1">
    <location>
        <begin position="239"/>
        <end position="276"/>
    </location>
</feature>
<reference evidence="2" key="1">
    <citation type="journal article" date="2015" name="Nature">
        <title>Complex archaea that bridge the gap between prokaryotes and eukaryotes.</title>
        <authorList>
            <person name="Spang A."/>
            <person name="Saw J.H."/>
            <person name="Jorgensen S.L."/>
            <person name="Zaremba-Niedzwiedzka K."/>
            <person name="Martijn J."/>
            <person name="Lind A.E."/>
            <person name="van Eijk R."/>
            <person name="Schleper C."/>
            <person name="Guy L."/>
            <person name="Ettema T.J."/>
        </authorList>
    </citation>
    <scope>NUCLEOTIDE SEQUENCE</scope>
</reference>
<feature type="compositionally biased region" description="Acidic residues" evidence="1">
    <location>
        <begin position="128"/>
        <end position="147"/>
    </location>
</feature>
<comment type="caution">
    <text evidence="2">The sequence shown here is derived from an EMBL/GenBank/DDBJ whole genome shotgun (WGS) entry which is preliminary data.</text>
</comment>
<dbReference type="AlphaFoldDB" id="A0A0F9MRI7"/>
<gene>
    <name evidence="2" type="ORF">LCGC14_1058250</name>
</gene>
<name>A0A0F9MRI7_9ZZZZ</name>
<feature type="region of interest" description="Disordered" evidence="1">
    <location>
        <begin position="128"/>
        <end position="162"/>
    </location>
</feature>
<sequence>MRNPILERKIIPVTHPTDNQKAVLAKIIAAATPQLAAADISDTPNLAAARDMLDQMGMITLDNEGAHLTDDGNQMMIDQNLSTPDGQLTDDGQTAAYGDEAEDAAEPETSPDLELGMDFDGEGGEDEFDFGGEGGDEEVDFGDENDSGEGKLDIDVRDDDKYHEPKEGFSLLSSLRENAARSKFQHVPEELMKNLSMDEIQQLSAVIDGGAPIYKFRSLYQKAYEHFVSEMPYGTAKGRSGDPDEWLHSRLTGDEPSTHEDEVGAAEARWDASRGH</sequence>
<feature type="compositionally biased region" description="Basic and acidic residues" evidence="1">
    <location>
        <begin position="148"/>
        <end position="162"/>
    </location>
</feature>
<protein>
    <submittedName>
        <fullName evidence="2">Uncharacterized protein</fullName>
    </submittedName>
</protein>
<dbReference type="EMBL" id="LAZR01004474">
    <property type="protein sequence ID" value="KKN08279.1"/>
    <property type="molecule type" value="Genomic_DNA"/>
</dbReference>